<dbReference type="EMBL" id="BARV01030519">
    <property type="protein sequence ID" value="GAI42298.1"/>
    <property type="molecule type" value="Genomic_DNA"/>
</dbReference>
<sequence>CLKDAILASNTSCLSVIDMAAMTSKPDKVLGLHFFNPAPVMRLLEIVKTIATSEETLETAKEFGKSLGKTIIVAPDIPGFIVNRQLTPDLLRAREALSQLSYSPFYQKYYSNKGFYSQWVHKTNDTKTEAKEHCASLKGTASCIPTRSYEAAVIKLGFGNTRLTANKPPEQSIPF</sequence>
<dbReference type="SUPFAM" id="SSF51735">
    <property type="entry name" value="NAD(P)-binding Rossmann-fold domains"/>
    <property type="match status" value="1"/>
</dbReference>
<dbReference type="InterPro" id="IPR036291">
    <property type="entry name" value="NAD(P)-bd_dom_sf"/>
</dbReference>
<dbReference type="AlphaFoldDB" id="X1NFB0"/>
<comment type="caution">
    <text evidence="2">The sequence shown here is derived from an EMBL/GenBank/DDBJ whole genome shotgun (WGS) entry which is preliminary data.</text>
</comment>
<accession>X1NFB0</accession>
<organism evidence="2">
    <name type="scientific">marine sediment metagenome</name>
    <dbReference type="NCBI Taxonomy" id="412755"/>
    <lineage>
        <taxon>unclassified sequences</taxon>
        <taxon>metagenomes</taxon>
        <taxon>ecological metagenomes</taxon>
    </lineage>
</organism>
<name>X1NFB0_9ZZZZ</name>
<dbReference type="InterPro" id="IPR006176">
    <property type="entry name" value="3-OHacyl-CoA_DH_NAD-bd"/>
</dbReference>
<dbReference type="PANTHER" id="PTHR48075">
    <property type="entry name" value="3-HYDROXYACYL-COA DEHYDROGENASE FAMILY PROTEIN"/>
    <property type="match status" value="1"/>
</dbReference>
<feature type="non-terminal residue" evidence="2">
    <location>
        <position position="1"/>
    </location>
</feature>
<evidence type="ECO:0000313" key="2">
    <source>
        <dbReference type="EMBL" id="GAI42298.1"/>
    </source>
</evidence>
<dbReference type="Gene3D" id="3.40.50.720">
    <property type="entry name" value="NAD(P)-binding Rossmann-like Domain"/>
    <property type="match status" value="1"/>
</dbReference>
<dbReference type="PANTHER" id="PTHR48075:SF5">
    <property type="entry name" value="3-HYDROXYBUTYRYL-COA DEHYDROGENASE"/>
    <property type="match status" value="1"/>
</dbReference>
<dbReference type="GO" id="GO:0070403">
    <property type="term" value="F:NAD+ binding"/>
    <property type="evidence" value="ECO:0007669"/>
    <property type="project" value="InterPro"/>
</dbReference>
<proteinExistence type="predicted"/>
<evidence type="ECO:0000259" key="1">
    <source>
        <dbReference type="Pfam" id="PF02737"/>
    </source>
</evidence>
<dbReference type="Pfam" id="PF02737">
    <property type="entry name" value="3HCDH_N"/>
    <property type="match status" value="1"/>
</dbReference>
<protein>
    <recommendedName>
        <fullName evidence="1">3-hydroxyacyl-CoA dehydrogenase NAD binding domain-containing protein</fullName>
    </recommendedName>
</protein>
<dbReference type="GO" id="GO:0016491">
    <property type="term" value="F:oxidoreductase activity"/>
    <property type="evidence" value="ECO:0007669"/>
    <property type="project" value="TreeGrafter"/>
</dbReference>
<gene>
    <name evidence="2" type="ORF">S06H3_48469</name>
</gene>
<dbReference type="GO" id="GO:0006631">
    <property type="term" value="P:fatty acid metabolic process"/>
    <property type="evidence" value="ECO:0007669"/>
    <property type="project" value="InterPro"/>
</dbReference>
<reference evidence="2" key="1">
    <citation type="journal article" date="2014" name="Front. Microbiol.">
        <title>High frequency of phylogenetically diverse reductive dehalogenase-homologous genes in deep subseafloor sedimentary metagenomes.</title>
        <authorList>
            <person name="Kawai M."/>
            <person name="Futagami T."/>
            <person name="Toyoda A."/>
            <person name="Takaki Y."/>
            <person name="Nishi S."/>
            <person name="Hori S."/>
            <person name="Arai W."/>
            <person name="Tsubouchi T."/>
            <person name="Morono Y."/>
            <person name="Uchiyama I."/>
            <person name="Ito T."/>
            <person name="Fujiyama A."/>
            <person name="Inagaki F."/>
            <person name="Takami H."/>
        </authorList>
    </citation>
    <scope>NUCLEOTIDE SEQUENCE</scope>
    <source>
        <strain evidence="2">Expedition CK06-06</strain>
    </source>
</reference>
<feature type="domain" description="3-hydroxyacyl-CoA dehydrogenase NAD binding" evidence="1">
    <location>
        <begin position="3"/>
        <end position="76"/>
    </location>
</feature>